<reference evidence="7 8" key="1">
    <citation type="submission" date="2020-08" db="EMBL/GenBank/DDBJ databases">
        <title>Genomic Encyclopedia of Type Strains, Phase IV (KMG-IV): sequencing the most valuable type-strain genomes for metagenomic binning, comparative biology and taxonomic classification.</title>
        <authorList>
            <person name="Goeker M."/>
        </authorList>
    </citation>
    <scope>NUCLEOTIDE SEQUENCE [LARGE SCALE GENOMIC DNA]</scope>
    <source>
        <strain evidence="7 8">DSM 16325</strain>
    </source>
</reference>
<dbReference type="Proteomes" id="UP000520011">
    <property type="component" value="Unassembled WGS sequence"/>
</dbReference>
<proteinExistence type="inferred from homology"/>
<dbReference type="GO" id="GO:0016020">
    <property type="term" value="C:membrane"/>
    <property type="evidence" value="ECO:0007669"/>
    <property type="project" value="UniProtKB-SubCell"/>
</dbReference>
<evidence type="ECO:0000256" key="1">
    <source>
        <dbReference type="ARBA" id="ARBA00004141"/>
    </source>
</evidence>
<evidence type="ECO:0000256" key="3">
    <source>
        <dbReference type="ARBA" id="ARBA00022989"/>
    </source>
</evidence>
<comment type="subcellular location">
    <subcellularLocation>
        <location evidence="1">Membrane</location>
        <topology evidence="1">Multi-pass membrane protein</topology>
    </subcellularLocation>
</comment>
<evidence type="ECO:0000313" key="7">
    <source>
        <dbReference type="EMBL" id="MBB5325211.1"/>
    </source>
</evidence>
<feature type="transmembrane region" description="Helical" evidence="6">
    <location>
        <begin position="12"/>
        <end position="38"/>
    </location>
</feature>
<dbReference type="EMBL" id="JACHEP010000013">
    <property type="protein sequence ID" value="MBB5325211.1"/>
    <property type="molecule type" value="Genomic_DNA"/>
</dbReference>
<name>A0A7W8MWC4_9BACL</name>
<dbReference type="RefSeq" id="WP_183254548.1">
    <property type="nucleotide sequence ID" value="NZ_JACHEP010000013.1"/>
</dbReference>
<keyword evidence="2 6" id="KW-0812">Transmembrane</keyword>
<dbReference type="NCBIfam" id="TIGR01593">
    <property type="entry name" value="holin_tox_secr"/>
    <property type="match status" value="1"/>
</dbReference>
<evidence type="ECO:0000313" key="8">
    <source>
        <dbReference type="Proteomes" id="UP000520011"/>
    </source>
</evidence>
<evidence type="ECO:0000256" key="2">
    <source>
        <dbReference type="ARBA" id="ARBA00022692"/>
    </source>
</evidence>
<comment type="caution">
    <text evidence="7">The sequence shown here is derived from an EMBL/GenBank/DDBJ whole genome shotgun (WGS) entry which is preliminary data.</text>
</comment>
<dbReference type="Pfam" id="PF05105">
    <property type="entry name" value="Phage_holin_4_1"/>
    <property type="match status" value="1"/>
</dbReference>
<feature type="transmembrane region" description="Helical" evidence="6">
    <location>
        <begin position="58"/>
        <end position="79"/>
    </location>
</feature>
<evidence type="ECO:0000256" key="5">
    <source>
        <dbReference type="ARBA" id="ARBA00023600"/>
    </source>
</evidence>
<protein>
    <submittedName>
        <fullName evidence="7">Toxin secretion/phage lysis holin</fullName>
    </submittedName>
</protein>
<comment type="similarity">
    <text evidence="5">Belongs to the bacteriophage holin family. Cp-1 holin subfamily.</text>
</comment>
<dbReference type="AlphaFoldDB" id="A0A7W8MWC4"/>
<keyword evidence="4 6" id="KW-0472">Membrane</keyword>
<sequence>MERLDVAFKTGAAILGGITGLIFGESTGLLVALFWMAVIDYGTGMAAGYTEGTLSSKVGFKGIAKKVMIFVMVALAHLVDSALGTKNMFRDATIVFYMANELLSIFENAGRMGVPVPERLTQAVELLKGKSKEGDKK</sequence>
<gene>
    <name evidence="7" type="ORF">HNQ34_002311</name>
</gene>
<organism evidence="7 8">
    <name type="scientific">Anoxybacteroides tepidamans</name>
    <dbReference type="NCBI Taxonomy" id="265948"/>
    <lineage>
        <taxon>Bacteria</taxon>
        <taxon>Bacillati</taxon>
        <taxon>Bacillota</taxon>
        <taxon>Bacilli</taxon>
        <taxon>Bacillales</taxon>
        <taxon>Anoxybacillaceae</taxon>
        <taxon>Anoxybacteroides</taxon>
    </lineage>
</organism>
<keyword evidence="8" id="KW-1185">Reference proteome</keyword>
<dbReference type="InterPro" id="IPR006480">
    <property type="entry name" value="Phage_holin_4_1"/>
</dbReference>
<evidence type="ECO:0000256" key="6">
    <source>
        <dbReference type="SAM" id="Phobius"/>
    </source>
</evidence>
<evidence type="ECO:0000256" key="4">
    <source>
        <dbReference type="ARBA" id="ARBA00023136"/>
    </source>
</evidence>
<accession>A0A7W8MWC4</accession>
<keyword evidence="3 6" id="KW-1133">Transmembrane helix</keyword>